<evidence type="ECO:0000313" key="3">
    <source>
        <dbReference type="Proteomes" id="UP000007264"/>
    </source>
</evidence>
<dbReference type="RefSeq" id="XP_005646649.1">
    <property type="nucleotide sequence ID" value="XM_005646592.1"/>
</dbReference>
<dbReference type="AlphaFoldDB" id="I0YUN6"/>
<accession>I0YUN6</accession>
<feature type="region of interest" description="Disordered" evidence="1">
    <location>
        <begin position="127"/>
        <end position="146"/>
    </location>
</feature>
<keyword evidence="3" id="KW-1185">Reference proteome</keyword>
<dbReference type="GeneID" id="17040511"/>
<feature type="compositionally biased region" description="Basic and acidic residues" evidence="1">
    <location>
        <begin position="354"/>
        <end position="368"/>
    </location>
</feature>
<reference evidence="2 3" key="1">
    <citation type="journal article" date="2012" name="Genome Biol.">
        <title>The genome of the polar eukaryotic microalga coccomyxa subellipsoidea reveals traits of cold adaptation.</title>
        <authorList>
            <person name="Blanc G."/>
            <person name="Agarkova I."/>
            <person name="Grimwood J."/>
            <person name="Kuo A."/>
            <person name="Brueggeman A."/>
            <person name="Dunigan D."/>
            <person name="Gurnon J."/>
            <person name="Ladunga I."/>
            <person name="Lindquist E."/>
            <person name="Lucas S."/>
            <person name="Pangilinan J."/>
            <person name="Proschold T."/>
            <person name="Salamov A."/>
            <person name="Schmutz J."/>
            <person name="Weeks D."/>
            <person name="Yamada T."/>
            <person name="Claverie J.M."/>
            <person name="Grigoriev I."/>
            <person name="Van Etten J."/>
            <person name="Lomsadze A."/>
            <person name="Borodovsky M."/>
        </authorList>
    </citation>
    <scope>NUCLEOTIDE SEQUENCE [LARGE SCALE GENOMIC DNA]</scope>
    <source>
        <strain evidence="2 3">C-169</strain>
    </source>
</reference>
<feature type="compositionally biased region" description="Low complexity" evidence="1">
    <location>
        <begin position="575"/>
        <end position="589"/>
    </location>
</feature>
<dbReference type="KEGG" id="csl:COCSUDRAFT_55803"/>
<feature type="region of interest" description="Disordered" evidence="1">
    <location>
        <begin position="300"/>
        <end position="325"/>
    </location>
</feature>
<dbReference type="eggNOG" id="ENOG502T1IM">
    <property type="taxonomic scope" value="Eukaryota"/>
</dbReference>
<sequence length="723" mass="77931">MRAWAEEVDEEEASSPIFDEATGQYRANDGVWHEGIEVERGISKQRIDTRHGFYRSIVRNQQQRDEYEQSWQDAYKEAGPFQQRWGVGVKVDESGMRWSQVPESEEKIWWRRPVDIAQSDTVRVLQRRSVAGPGTSAPVEDEGRSHYRAEMSGYSGSFRSGRAAAGSRLNTHNSDAAEQYRGDEYSRASAHDTSSNVPYTERRVQGRPPMTHEQLEATLYNTHLSGRGQAAQQPQQQPMQMRVPSIGYDGIALGVPVYVQSHPGTGPPMPLEPMAAERHAPAAAPAGWAYDSAISGWGGQSLPTPQIITASPQPDPPQDHPSAEEFEAAREKVRLGFQVYRPPPQLGQPSSLEQELKKSGKSEGERPRAVPVQAADKSSRARQQVPDHASTASKRAQHSNAEAGRNSAQASGTSKTPGKDSKSTNGAPAKLSRRASSAEPDSVSRDAKAESAPGRRSRTGATAEVQRHDRAAQRSSPSRADRDSRRKEGAAHKRAQRESADASGGLDRRKGSGDRRAVAVQTVPAALKEVPPGFDSGSASRQDEQRRRPGIGLIRSLVGAQTAAVPRADKDRSPAPKAKPAAKSDAPPAETTQARKPIRREKKGHRADANGSSQENAQADARMPTNDAQPEAPHSQRQRKTAQKAKEGKGAINGAQKSKDASSGELSGAPPGLGPAEAGCSAAVERKNAGKGSGGQLGASRALKQALAPAYFEKPAKQQQPRE</sequence>
<name>I0YUN6_COCSC</name>
<organism evidence="2 3">
    <name type="scientific">Coccomyxa subellipsoidea (strain C-169)</name>
    <name type="common">Green microalga</name>
    <dbReference type="NCBI Taxonomy" id="574566"/>
    <lineage>
        <taxon>Eukaryota</taxon>
        <taxon>Viridiplantae</taxon>
        <taxon>Chlorophyta</taxon>
        <taxon>core chlorophytes</taxon>
        <taxon>Trebouxiophyceae</taxon>
        <taxon>Trebouxiophyceae incertae sedis</taxon>
        <taxon>Coccomyxaceae</taxon>
        <taxon>Coccomyxa</taxon>
        <taxon>Coccomyxa subellipsoidea</taxon>
    </lineage>
</organism>
<feature type="region of interest" description="Disordered" evidence="1">
    <location>
        <begin position="340"/>
        <end position="701"/>
    </location>
</feature>
<dbReference type="EMBL" id="AGSI01000010">
    <property type="protein sequence ID" value="EIE22105.1"/>
    <property type="molecule type" value="Genomic_DNA"/>
</dbReference>
<proteinExistence type="predicted"/>
<gene>
    <name evidence="2" type="ORF">COCSUDRAFT_55803</name>
</gene>
<feature type="compositionally biased region" description="Polar residues" evidence="1">
    <location>
        <begin position="390"/>
        <end position="416"/>
    </location>
</feature>
<feature type="compositionally biased region" description="Basic and acidic residues" evidence="1">
    <location>
        <begin position="479"/>
        <end position="517"/>
    </location>
</feature>
<feature type="compositionally biased region" description="Low complexity" evidence="1">
    <location>
        <begin position="663"/>
        <end position="679"/>
    </location>
</feature>
<evidence type="ECO:0000256" key="1">
    <source>
        <dbReference type="SAM" id="MobiDB-lite"/>
    </source>
</evidence>
<dbReference type="Proteomes" id="UP000007264">
    <property type="component" value="Unassembled WGS sequence"/>
</dbReference>
<evidence type="ECO:0000313" key="2">
    <source>
        <dbReference type="EMBL" id="EIE22105.1"/>
    </source>
</evidence>
<feature type="compositionally biased region" description="Basic and acidic residues" evidence="1">
    <location>
        <begin position="178"/>
        <end position="190"/>
    </location>
</feature>
<comment type="caution">
    <text evidence="2">The sequence shown here is derived from an EMBL/GenBank/DDBJ whole genome shotgun (WGS) entry which is preliminary data.</text>
</comment>
<feature type="region of interest" description="Disordered" evidence="1">
    <location>
        <begin position="165"/>
        <end position="208"/>
    </location>
</feature>
<dbReference type="OrthoDB" id="515553at2759"/>
<feature type="compositionally biased region" description="Basic residues" evidence="1">
    <location>
        <begin position="596"/>
        <end position="605"/>
    </location>
</feature>
<protein>
    <submittedName>
        <fullName evidence="2">Uncharacterized protein</fullName>
    </submittedName>
</protein>